<gene>
    <name evidence="1" type="ORF">CFBP2533_41330</name>
    <name evidence="2" type="ORF">E1J24_22670</name>
</gene>
<dbReference type="PROSITE" id="PS51257">
    <property type="entry name" value="PROKAR_LIPOPROTEIN"/>
    <property type="match status" value="1"/>
</dbReference>
<evidence type="ECO:0000313" key="2">
    <source>
        <dbReference type="EMBL" id="NMI24544.1"/>
    </source>
</evidence>
<reference evidence="2" key="1">
    <citation type="submission" date="2019-03" db="EMBL/GenBank/DDBJ databases">
        <authorList>
            <person name="Moriniere L."/>
            <person name="Burlet A."/>
            <person name="Rosenthal E."/>
            <person name="Portier P."/>
            <person name="Lavire C."/>
            <person name="Nesme X."/>
            <person name="Bull C.T."/>
            <person name="Le Saux M."/>
            <person name="Bertolla F."/>
        </authorList>
    </citation>
    <scope>NUCLEOTIDE SEQUENCE</scope>
    <source>
        <strain evidence="2">CFBP2533</strain>
    </source>
</reference>
<evidence type="ECO:0000313" key="1">
    <source>
        <dbReference type="EMBL" id="CAD0356774.1"/>
    </source>
</evidence>
<dbReference type="EMBL" id="SMDX01000059">
    <property type="protein sequence ID" value="NMI24544.1"/>
    <property type="molecule type" value="Genomic_DNA"/>
</dbReference>
<name>A0A6V7EZZ8_9XANT</name>
<dbReference type="EMBL" id="LR828261">
    <property type="protein sequence ID" value="CAD0356782.1"/>
    <property type="molecule type" value="Genomic_DNA"/>
</dbReference>
<accession>A0A6V7EZZ8</accession>
<sequence length="171" mass="19430">MNTAYAKPNNTVADWPLKFVRHSFGSACYSTYGCKIRYNNFLFIDDPDDKLEVSSASLGKKYPSNLGGGYLGVKNFPPPIEISWRSKDGQAHNAKVDLEDIFHDRLIRHNVKREDIPEGISIGDPEIVLEVNDRTVNVYMKAFVPTKSRRNPSNANSDYRDELVLAWSKVY</sequence>
<protein>
    <submittedName>
        <fullName evidence="1">Uncharacterized protein</fullName>
    </submittedName>
</protein>
<dbReference type="AlphaFoldDB" id="A0A6V7EZZ8"/>
<reference evidence="3" key="2">
    <citation type="journal article" date="2020" name="Syst. Appl. Microbiol.">
        <title>Clarifying the taxonomy of the causal agent of bacterial leaf spot of lettuce through a polyphasic approach reveals that Xanthomonas cynarae Trebaol et al. 2000 emend. Timilsina et al. 2019 is a later heterotypic synonym of Xanthomonas hortorum Vauterin et al. 1995.</title>
        <authorList>
            <person name="Moriniere L."/>
            <person name="Burlet A."/>
            <person name="Rosenthal E.R."/>
            <person name="Nesme X."/>
            <person name="Portier P."/>
            <person name="Bull C.T."/>
            <person name="Lavire C."/>
            <person name="Fischer-Le Saux M."/>
            <person name="Bertolla F."/>
        </authorList>
    </citation>
    <scope>NUCLEOTIDE SEQUENCE [LARGE SCALE GENOMIC DNA]</scope>
    <source>
        <strain evidence="3">CFBP2533</strain>
    </source>
</reference>
<proteinExistence type="predicted"/>
<dbReference type="RefSeq" id="WP_168960118.1">
    <property type="nucleotide sequence ID" value="NZ_CP098604.1"/>
</dbReference>
<organism evidence="1">
    <name type="scientific">Xanthomonas hortorum pv. pelargonii</name>
    <dbReference type="NCBI Taxonomy" id="453602"/>
    <lineage>
        <taxon>Bacteria</taxon>
        <taxon>Pseudomonadati</taxon>
        <taxon>Pseudomonadota</taxon>
        <taxon>Gammaproteobacteria</taxon>
        <taxon>Lysobacterales</taxon>
        <taxon>Lysobacteraceae</taxon>
        <taxon>Xanthomonas</taxon>
    </lineage>
</organism>
<dbReference type="EMBL" id="LR828261">
    <property type="protein sequence ID" value="CAD0356774.1"/>
    <property type="molecule type" value="Genomic_DNA"/>
</dbReference>
<reference evidence="1" key="4">
    <citation type="submission" date="2020-07" db="EMBL/GenBank/DDBJ databases">
        <authorList>
            <person name="Pothier F. J."/>
        </authorList>
    </citation>
    <scope>NUCLEOTIDE SEQUENCE</scope>
    <source>
        <strain evidence="1">CFBP 2533</strain>
    </source>
</reference>
<dbReference type="Proteomes" id="UP000548771">
    <property type="component" value="Unassembled WGS sequence"/>
</dbReference>
<reference evidence="2" key="3">
    <citation type="journal article" date="2020" name="Syst. Appl. Microbiol.">
        <title>Clarifying the taxonomy of the causal agent of bacterial leaf spot of lettuce through a polyphasic approach reveals that Xanthomonas cynarae Trebaol et al. 2000 emend. Timilsina et al. 2019 is a later heterotypic synonym of Xanthomonas hortorum Vauterin et al. 1995.</title>
        <authorList>
            <person name="Moriniere L."/>
            <person name="Burlet A."/>
            <person name="Rosenthal E.R."/>
            <person name="Nesme X."/>
            <person name="Portier P."/>
            <person name="Bull C.T."/>
            <person name="Lavire C."/>
            <person name="Fischer-Le Saux M."/>
            <person name="Bertolla F."/>
        </authorList>
    </citation>
    <scope>NUCLEOTIDE SEQUENCE</scope>
    <source>
        <strain evidence="2">CFBP2533</strain>
    </source>
</reference>
<evidence type="ECO:0000313" key="3">
    <source>
        <dbReference type="Proteomes" id="UP000548771"/>
    </source>
</evidence>